<name>A0A3B1CIK9_9ZZZZ</name>
<keyword evidence="6" id="KW-0902">Two-component regulatory system</keyword>
<evidence type="ECO:0000313" key="8">
    <source>
        <dbReference type="EMBL" id="VAX23818.1"/>
    </source>
</evidence>
<dbReference type="Gene3D" id="3.30.565.10">
    <property type="entry name" value="Histidine kinase-like ATPase, C-terminal domain"/>
    <property type="match status" value="1"/>
</dbReference>
<dbReference type="InterPro" id="IPR036890">
    <property type="entry name" value="HATPase_C_sf"/>
</dbReference>
<gene>
    <name evidence="8" type="ORF">MNBD_NITROSPINAE02-1735</name>
</gene>
<comment type="catalytic activity">
    <reaction evidence="1">
        <text>ATP + protein L-histidine = ADP + protein N-phospho-L-histidine.</text>
        <dbReference type="EC" id="2.7.13.3"/>
    </reaction>
</comment>
<dbReference type="PANTHER" id="PTHR43711">
    <property type="entry name" value="TWO-COMPONENT HISTIDINE KINASE"/>
    <property type="match status" value="1"/>
</dbReference>
<evidence type="ECO:0000256" key="6">
    <source>
        <dbReference type="ARBA" id="ARBA00023012"/>
    </source>
</evidence>
<dbReference type="Pfam" id="PF00512">
    <property type="entry name" value="HisKA"/>
    <property type="match status" value="1"/>
</dbReference>
<dbReference type="Pfam" id="PF13185">
    <property type="entry name" value="GAF_2"/>
    <property type="match status" value="1"/>
</dbReference>
<dbReference type="Gene3D" id="1.10.287.130">
    <property type="match status" value="1"/>
</dbReference>
<dbReference type="InterPro" id="IPR003661">
    <property type="entry name" value="HisK_dim/P_dom"/>
</dbReference>
<reference evidence="8" key="1">
    <citation type="submission" date="2018-06" db="EMBL/GenBank/DDBJ databases">
        <authorList>
            <person name="Zhirakovskaya E."/>
        </authorList>
    </citation>
    <scope>NUCLEOTIDE SEQUENCE</scope>
</reference>
<proteinExistence type="predicted"/>
<dbReference type="Gene3D" id="3.30.450.40">
    <property type="match status" value="1"/>
</dbReference>
<dbReference type="InterPro" id="IPR050736">
    <property type="entry name" value="Sensor_HK_Regulatory"/>
</dbReference>
<dbReference type="InterPro" id="IPR005467">
    <property type="entry name" value="His_kinase_dom"/>
</dbReference>
<dbReference type="SUPFAM" id="SSF55781">
    <property type="entry name" value="GAF domain-like"/>
    <property type="match status" value="1"/>
</dbReference>
<dbReference type="PANTHER" id="PTHR43711:SF1">
    <property type="entry name" value="HISTIDINE KINASE 1"/>
    <property type="match status" value="1"/>
</dbReference>
<accession>A0A3B1CIK9</accession>
<dbReference type="InterPro" id="IPR029016">
    <property type="entry name" value="GAF-like_dom_sf"/>
</dbReference>
<evidence type="ECO:0000256" key="5">
    <source>
        <dbReference type="ARBA" id="ARBA00022777"/>
    </source>
</evidence>
<keyword evidence="4" id="KW-0808">Transferase</keyword>
<dbReference type="InterPro" id="IPR003018">
    <property type="entry name" value="GAF"/>
</dbReference>
<dbReference type="InterPro" id="IPR003594">
    <property type="entry name" value="HATPase_dom"/>
</dbReference>
<dbReference type="EMBL" id="UOGE01000090">
    <property type="protein sequence ID" value="VAX23818.1"/>
    <property type="molecule type" value="Genomic_DNA"/>
</dbReference>
<dbReference type="EC" id="2.7.13.3" evidence="2"/>
<dbReference type="GO" id="GO:0000155">
    <property type="term" value="F:phosphorelay sensor kinase activity"/>
    <property type="evidence" value="ECO:0007669"/>
    <property type="project" value="InterPro"/>
</dbReference>
<dbReference type="Pfam" id="PF02518">
    <property type="entry name" value="HATPase_c"/>
    <property type="match status" value="1"/>
</dbReference>
<dbReference type="CDD" id="cd00082">
    <property type="entry name" value="HisKA"/>
    <property type="match status" value="1"/>
</dbReference>
<dbReference type="AlphaFoldDB" id="A0A3B1CIK9"/>
<dbReference type="SUPFAM" id="SSF55874">
    <property type="entry name" value="ATPase domain of HSP90 chaperone/DNA topoisomerase II/histidine kinase"/>
    <property type="match status" value="1"/>
</dbReference>
<feature type="domain" description="Histidine kinase" evidence="7">
    <location>
        <begin position="343"/>
        <end position="565"/>
    </location>
</feature>
<evidence type="ECO:0000256" key="3">
    <source>
        <dbReference type="ARBA" id="ARBA00022553"/>
    </source>
</evidence>
<dbReference type="SMART" id="SM00065">
    <property type="entry name" value="GAF"/>
    <property type="match status" value="1"/>
</dbReference>
<evidence type="ECO:0000256" key="2">
    <source>
        <dbReference type="ARBA" id="ARBA00012438"/>
    </source>
</evidence>
<evidence type="ECO:0000256" key="1">
    <source>
        <dbReference type="ARBA" id="ARBA00000085"/>
    </source>
</evidence>
<dbReference type="InterPro" id="IPR036097">
    <property type="entry name" value="HisK_dim/P_sf"/>
</dbReference>
<sequence length="579" mass="63872">MKDIHFDRYQNAVSVLNRTNSGSDLESVLGSVLKDILGLLGFSSGAIRIKTSYGEADISVDSHLGGASLCFDDLSATECACLEALESSGGVAIEIGELKGRRCAEAGFRSVIAIPVPVGGIMLAVDKEEKSASKEAMSAAGQVCHHIGETVERIRESLQERELARDLETVNSVGRLVTSKLNLSDMTKEIVEQIGKVLQTDEVNVIMYDEKKKELSFLARYFANGSELDELEIYPLSDGINSWIIKTRQTLLMTYNTEEECEKLGIRHGGKPALSWLGAPMIYKDRVMGVLSVQSYRRKGLYGARSKKLLEIVAAQCAVAVENSRLFEEVISREKEKEWLYFSLTHDLRSLVSPVAGFARLIQATGPGQPQEESQSLLKGIVTSSEKLTRFVDDILVYSKIKSGKLVLNVERADVMRCVESAITLNMPEFTMRKLAVLVNGERPKLGAVTFSGRFEADFDVAQIERALLNLISNAVKHATSRIEVTLRLEGRMISCQVEDDGPGISQEMCEAVFDEYYQANSRIKGVGLGLPTVRKLVEMHHGSIRVHSKPGEGFSAKFSWPRTLADRTREKPEAINAL</sequence>
<dbReference type="PRINTS" id="PR00344">
    <property type="entry name" value="BCTRLSENSOR"/>
</dbReference>
<dbReference type="SUPFAM" id="SSF47384">
    <property type="entry name" value="Homodimeric domain of signal transducing histidine kinase"/>
    <property type="match status" value="1"/>
</dbReference>
<dbReference type="PROSITE" id="PS50109">
    <property type="entry name" value="HIS_KIN"/>
    <property type="match status" value="1"/>
</dbReference>
<dbReference type="InterPro" id="IPR004358">
    <property type="entry name" value="Sig_transdc_His_kin-like_C"/>
</dbReference>
<organism evidence="8">
    <name type="scientific">hydrothermal vent metagenome</name>
    <dbReference type="NCBI Taxonomy" id="652676"/>
    <lineage>
        <taxon>unclassified sequences</taxon>
        <taxon>metagenomes</taxon>
        <taxon>ecological metagenomes</taxon>
    </lineage>
</organism>
<keyword evidence="5" id="KW-0418">Kinase</keyword>
<evidence type="ECO:0000259" key="7">
    <source>
        <dbReference type="PROSITE" id="PS50109"/>
    </source>
</evidence>
<evidence type="ECO:0000256" key="4">
    <source>
        <dbReference type="ARBA" id="ARBA00022679"/>
    </source>
</evidence>
<protein>
    <recommendedName>
        <fullName evidence="2">histidine kinase</fullName>
        <ecNumber evidence="2">2.7.13.3</ecNumber>
    </recommendedName>
</protein>
<keyword evidence="3" id="KW-0597">Phosphoprotein</keyword>
<dbReference type="SMART" id="SM00387">
    <property type="entry name" value="HATPase_c"/>
    <property type="match status" value="1"/>
</dbReference>